<keyword evidence="19" id="KW-1185">Reference proteome</keyword>
<dbReference type="AlphaFoldDB" id="A0A8H5AZY6"/>
<evidence type="ECO:0000256" key="14">
    <source>
        <dbReference type="RuleBase" id="RU000617"/>
    </source>
</evidence>
<dbReference type="GO" id="GO:0003677">
    <property type="term" value="F:DNA binding"/>
    <property type="evidence" value="ECO:0007669"/>
    <property type="project" value="InterPro"/>
</dbReference>
<keyword evidence="12" id="KW-0131">Cell cycle</keyword>
<evidence type="ECO:0000256" key="5">
    <source>
        <dbReference type="ARBA" id="ARBA00022705"/>
    </source>
</evidence>
<dbReference type="SUPFAM" id="SSF117018">
    <property type="entry name" value="ATP-dependent DNA ligase DNA-binding domain"/>
    <property type="match status" value="1"/>
</dbReference>
<protein>
    <recommendedName>
        <fullName evidence="14">DNA ligase</fullName>
        <ecNumber evidence="14">6.5.1.1</ecNumber>
    </recommendedName>
</protein>
<dbReference type="Gene3D" id="2.40.50.140">
    <property type="entry name" value="Nucleic acid-binding proteins"/>
    <property type="match status" value="1"/>
</dbReference>
<name>A0A8H5AZY6_9AGAR</name>
<feature type="compositionally biased region" description="Basic and acidic residues" evidence="16">
    <location>
        <begin position="219"/>
        <end position="230"/>
    </location>
</feature>
<evidence type="ECO:0000256" key="11">
    <source>
        <dbReference type="ARBA" id="ARBA00023242"/>
    </source>
</evidence>
<dbReference type="InterPro" id="IPR012309">
    <property type="entry name" value="DNA_ligase_ATP-dep_C"/>
</dbReference>
<dbReference type="InterPro" id="IPR016059">
    <property type="entry name" value="DNA_ligase_ATP-dep_CS"/>
</dbReference>
<dbReference type="GO" id="GO:0005634">
    <property type="term" value="C:nucleus"/>
    <property type="evidence" value="ECO:0007669"/>
    <property type="project" value="UniProtKB-SubCell"/>
</dbReference>
<dbReference type="GO" id="GO:0005524">
    <property type="term" value="F:ATP binding"/>
    <property type="evidence" value="ECO:0007669"/>
    <property type="project" value="UniProtKB-KW"/>
</dbReference>
<dbReference type="PROSITE" id="PS50160">
    <property type="entry name" value="DNA_LIGASE_A3"/>
    <property type="match status" value="1"/>
</dbReference>
<organism evidence="18 19">
    <name type="scientific">Psilocybe cf. subviscida</name>
    <dbReference type="NCBI Taxonomy" id="2480587"/>
    <lineage>
        <taxon>Eukaryota</taxon>
        <taxon>Fungi</taxon>
        <taxon>Dikarya</taxon>
        <taxon>Basidiomycota</taxon>
        <taxon>Agaricomycotina</taxon>
        <taxon>Agaricomycetes</taxon>
        <taxon>Agaricomycetidae</taxon>
        <taxon>Agaricales</taxon>
        <taxon>Agaricineae</taxon>
        <taxon>Strophariaceae</taxon>
        <taxon>Psilocybe</taxon>
    </lineage>
</organism>
<dbReference type="CDD" id="cd07969">
    <property type="entry name" value="OBF_DNA_ligase_I"/>
    <property type="match status" value="1"/>
</dbReference>
<dbReference type="PROSITE" id="PS00697">
    <property type="entry name" value="DNA_LIGASE_A1"/>
    <property type="match status" value="1"/>
</dbReference>
<feature type="compositionally biased region" description="Low complexity" evidence="16">
    <location>
        <begin position="295"/>
        <end position="304"/>
    </location>
</feature>
<evidence type="ECO:0000256" key="4">
    <source>
        <dbReference type="ARBA" id="ARBA00022618"/>
    </source>
</evidence>
<evidence type="ECO:0000256" key="16">
    <source>
        <dbReference type="SAM" id="MobiDB-lite"/>
    </source>
</evidence>
<accession>A0A8H5AZY6</accession>
<comment type="catalytic activity">
    <reaction evidence="13 14">
        <text>ATP + (deoxyribonucleotide)n-3'-hydroxyl + 5'-phospho-(deoxyribonucleotide)m = (deoxyribonucleotide)n+m + AMP + diphosphate.</text>
        <dbReference type="EC" id="6.5.1.1"/>
    </reaction>
</comment>
<dbReference type="Pfam" id="PF04675">
    <property type="entry name" value="DNA_ligase_A_N"/>
    <property type="match status" value="1"/>
</dbReference>
<feature type="region of interest" description="Disordered" evidence="16">
    <location>
        <begin position="917"/>
        <end position="955"/>
    </location>
</feature>
<feature type="compositionally biased region" description="Polar residues" evidence="16">
    <location>
        <begin position="87"/>
        <end position="98"/>
    </location>
</feature>
<evidence type="ECO:0000256" key="2">
    <source>
        <dbReference type="ARBA" id="ARBA00007572"/>
    </source>
</evidence>
<evidence type="ECO:0000256" key="8">
    <source>
        <dbReference type="ARBA" id="ARBA00022840"/>
    </source>
</evidence>
<dbReference type="GO" id="GO:0005739">
    <property type="term" value="C:mitochondrion"/>
    <property type="evidence" value="ECO:0007669"/>
    <property type="project" value="TreeGrafter"/>
</dbReference>
<dbReference type="PANTHER" id="PTHR45674">
    <property type="entry name" value="DNA LIGASE 1/3 FAMILY MEMBER"/>
    <property type="match status" value="1"/>
</dbReference>
<dbReference type="InterPro" id="IPR000977">
    <property type="entry name" value="DNA_ligase_ATP-dep"/>
</dbReference>
<dbReference type="Pfam" id="PF04679">
    <property type="entry name" value="DNA_ligase_A_C"/>
    <property type="match status" value="1"/>
</dbReference>
<keyword evidence="10 14" id="KW-0234">DNA repair</keyword>
<comment type="subcellular location">
    <subcellularLocation>
        <location evidence="1">Nucleus</location>
    </subcellularLocation>
</comment>
<keyword evidence="11" id="KW-0539">Nucleus</keyword>
<dbReference type="CDD" id="cd07900">
    <property type="entry name" value="Adenylation_DNA_ligase_I_Euk"/>
    <property type="match status" value="1"/>
</dbReference>
<evidence type="ECO:0000256" key="9">
    <source>
        <dbReference type="ARBA" id="ARBA00023172"/>
    </source>
</evidence>
<evidence type="ECO:0000256" key="7">
    <source>
        <dbReference type="ARBA" id="ARBA00022763"/>
    </source>
</evidence>
<feature type="compositionally biased region" description="Basic and acidic residues" evidence="16">
    <location>
        <begin position="136"/>
        <end position="148"/>
    </location>
</feature>
<dbReference type="GO" id="GO:0006310">
    <property type="term" value="P:DNA recombination"/>
    <property type="evidence" value="ECO:0007669"/>
    <property type="project" value="UniProtKB-KW"/>
</dbReference>
<feature type="compositionally biased region" description="Basic and acidic residues" evidence="16">
    <location>
        <begin position="193"/>
        <end position="204"/>
    </location>
</feature>
<evidence type="ECO:0000256" key="6">
    <source>
        <dbReference type="ARBA" id="ARBA00022741"/>
    </source>
</evidence>
<dbReference type="GO" id="GO:0071897">
    <property type="term" value="P:DNA biosynthetic process"/>
    <property type="evidence" value="ECO:0007669"/>
    <property type="project" value="InterPro"/>
</dbReference>
<comment type="similarity">
    <text evidence="2 15">Belongs to the ATP-dependent DNA ligase family.</text>
</comment>
<dbReference type="SUPFAM" id="SSF50249">
    <property type="entry name" value="Nucleic acid-binding proteins"/>
    <property type="match status" value="1"/>
</dbReference>
<feature type="region of interest" description="Disordered" evidence="16">
    <location>
        <begin position="38"/>
        <end position="304"/>
    </location>
</feature>
<keyword evidence="5" id="KW-0235">DNA replication</keyword>
<evidence type="ECO:0000256" key="12">
    <source>
        <dbReference type="ARBA" id="ARBA00023306"/>
    </source>
</evidence>
<comment type="caution">
    <text evidence="18">The sequence shown here is derived from an EMBL/GenBank/DDBJ whole genome shotgun (WGS) entry which is preliminary data.</text>
</comment>
<dbReference type="Pfam" id="PF01068">
    <property type="entry name" value="DNA_ligase_A_M"/>
    <property type="match status" value="1"/>
</dbReference>
<feature type="domain" description="ATP-dependent DNA ligase family profile" evidence="17">
    <location>
        <begin position="683"/>
        <end position="820"/>
    </location>
</feature>
<dbReference type="InterPro" id="IPR050191">
    <property type="entry name" value="ATP-dep_DNA_ligase"/>
</dbReference>
<evidence type="ECO:0000256" key="1">
    <source>
        <dbReference type="ARBA" id="ARBA00004123"/>
    </source>
</evidence>
<keyword evidence="8 14" id="KW-0067">ATP-binding</keyword>
<sequence>MRDDATRYLHMFTARVSFLTRASAQAMGRQQTLGKFFEMPKNAKPAPPQQSSLQDMWAKKKEPRPAPATSKADDASIAVDASPKSADATSKNPASSSKEAGPSKVAKSPNVKADPIVSTPPVPESPEIKRKLKSSPPKEETRESPEGKRKAKSPPPEEETKESPRAKRKSKSPAPKDEPMVVDAPSAAATVKSKADKSSKKAVSDTEDSMEVDAPATTKRKESPKRRIVDSDDEEAPSAPAARKRPAKAKSPEPVPSSSQVKTTKETATSDDEAAAEFEREEEELEEEEEEELLTTKAATSKSAQAAMAIRQDVDIEGGWKVGSPVPYEALAKTFALIEATTKRLEKTSILTSFLLLVIQRSKKDDTKSLLQAIYLCINRLSPDYVGVELGIGESLLIKAIAESTGRSLAVIKSDLKKEGDLGLVAMNSKNKQKTLFKPKPLSLPYVFSNLRDIALTSGNSSQTKKVSIITKLLAACQGSEAKYIIRSLEGKLRIGNAERSVLVALAQAAVLAEREKSKKKWNDEELADRLEKGVNVIKSVYSELPNYDMVIPALLEVGIGGLRDKCKLTPGIPLKPMLAKPTKAIGEVLDRFENKRFTCEYKYDGERAQVHKLPDGSVAVFSRNSEDMSKKYPDLVEQLPKCIKESTKSFVLDAEAVAVDRTTGKLMPFQELSKRKRKDVKVEDIQVRVCLFAFDLLFLNGEPLLQETLERRRELLREHFTIVPGEFEFAKSSDGETTDEIQVFLEESIKDGCEGLMVKMLDTDASFYEPSRRSINWLKLKKDYLAGVGDSLDLVVVGGYYGKGKRTNVYGAFLLACYDADAEEYQTICKIGTGFSEEALQAHYDTLKPLEIIKPRGDIKIGGAKPDIWFEPKVVWEVLTADLSLSPIYTAAQGLIESRGISLRFPRFLRIRDDKSADDATGPEQIAEMYERQALAQPSGGKKSKGGDGDDGFW</sequence>
<keyword evidence="7 14" id="KW-0227">DNA damage</keyword>
<proteinExistence type="inferred from homology"/>
<evidence type="ECO:0000313" key="19">
    <source>
        <dbReference type="Proteomes" id="UP000567179"/>
    </source>
</evidence>
<dbReference type="EC" id="6.5.1.1" evidence="14"/>
<keyword evidence="9 14" id="KW-0233">DNA recombination</keyword>
<dbReference type="InterPro" id="IPR036599">
    <property type="entry name" value="DNA_ligase_N_sf"/>
</dbReference>
<dbReference type="GO" id="GO:1903461">
    <property type="term" value="P:Okazaki fragment processing involved in mitotic DNA replication"/>
    <property type="evidence" value="ECO:0007669"/>
    <property type="project" value="TreeGrafter"/>
</dbReference>
<dbReference type="SUPFAM" id="SSF56091">
    <property type="entry name" value="DNA ligase/mRNA capping enzyme, catalytic domain"/>
    <property type="match status" value="1"/>
</dbReference>
<dbReference type="Gene3D" id="3.30.1490.70">
    <property type="match status" value="1"/>
</dbReference>
<dbReference type="GO" id="GO:0003910">
    <property type="term" value="F:DNA ligase (ATP) activity"/>
    <property type="evidence" value="ECO:0007669"/>
    <property type="project" value="UniProtKB-EC"/>
</dbReference>
<dbReference type="FunFam" id="2.40.50.140:FF:000062">
    <property type="entry name" value="DNA ligase"/>
    <property type="match status" value="1"/>
</dbReference>
<dbReference type="FunFam" id="1.10.3260.10:FF:000001">
    <property type="entry name" value="DNA ligase"/>
    <property type="match status" value="1"/>
</dbReference>
<evidence type="ECO:0000259" key="17">
    <source>
        <dbReference type="PROSITE" id="PS50160"/>
    </source>
</evidence>
<dbReference type="PROSITE" id="PS00333">
    <property type="entry name" value="DNA_LIGASE_A2"/>
    <property type="match status" value="1"/>
</dbReference>
<reference evidence="18 19" key="1">
    <citation type="journal article" date="2020" name="ISME J.">
        <title>Uncovering the hidden diversity of litter-decomposition mechanisms in mushroom-forming fungi.</title>
        <authorList>
            <person name="Floudas D."/>
            <person name="Bentzer J."/>
            <person name="Ahren D."/>
            <person name="Johansson T."/>
            <person name="Persson P."/>
            <person name="Tunlid A."/>
        </authorList>
    </citation>
    <scope>NUCLEOTIDE SEQUENCE [LARGE SCALE GENOMIC DNA]</scope>
    <source>
        <strain evidence="18 19">CBS 101986</strain>
    </source>
</reference>
<dbReference type="OrthoDB" id="206088at2759"/>
<dbReference type="InterPro" id="IPR012308">
    <property type="entry name" value="DNA_ligase_ATP-dep_N"/>
</dbReference>
<gene>
    <name evidence="18" type="ORF">D9619_003280</name>
</gene>
<evidence type="ECO:0000313" key="18">
    <source>
        <dbReference type="EMBL" id="KAF5313177.1"/>
    </source>
</evidence>
<keyword evidence="4" id="KW-0132">Cell division</keyword>
<dbReference type="EMBL" id="JAACJJ010000056">
    <property type="protein sequence ID" value="KAF5313177.1"/>
    <property type="molecule type" value="Genomic_DNA"/>
</dbReference>
<evidence type="ECO:0000256" key="13">
    <source>
        <dbReference type="ARBA" id="ARBA00034003"/>
    </source>
</evidence>
<feature type="compositionally biased region" description="Acidic residues" evidence="16">
    <location>
        <begin position="269"/>
        <end position="293"/>
    </location>
</feature>
<evidence type="ECO:0000256" key="3">
    <source>
        <dbReference type="ARBA" id="ARBA00022598"/>
    </source>
</evidence>
<dbReference type="InterPro" id="IPR012310">
    <property type="entry name" value="DNA_ligase_ATP-dep_cent"/>
</dbReference>
<dbReference type="NCBIfam" id="TIGR00574">
    <property type="entry name" value="dnl1"/>
    <property type="match status" value="1"/>
</dbReference>
<keyword evidence="6 14" id="KW-0547">Nucleotide-binding</keyword>
<dbReference type="GO" id="GO:0006281">
    <property type="term" value="P:DNA repair"/>
    <property type="evidence" value="ECO:0007669"/>
    <property type="project" value="UniProtKB-KW"/>
</dbReference>
<dbReference type="Gene3D" id="3.30.470.30">
    <property type="entry name" value="DNA ligase/mRNA capping enzyme"/>
    <property type="match status" value="1"/>
</dbReference>
<dbReference type="PANTHER" id="PTHR45674:SF4">
    <property type="entry name" value="DNA LIGASE 1"/>
    <property type="match status" value="1"/>
</dbReference>
<evidence type="ECO:0000256" key="15">
    <source>
        <dbReference type="RuleBase" id="RU004196"/>
    </source>
</evidence>
<dbReference type="Proteomes" id="UP000567179">
    <property type="component" value="Unassembled WGS sequence"/>
</dbReference>
<keyword evidence="3 14" id="KW-0436">Ligase</keyword>
<dbReference type="GO" id="GO:0051301">
    <property type="term" value="P:cell division"/>
    <property type="evidence" value="ECO:0007669"/>
    <property type="project" value="UniProtKB-KW"/>
</dbReference>
<dbReference type="FunFam" id="3.30.470.30:FF:000016">
    <property type="entry name" value="DNA ligase"/>
    <property type="match status" value="1"/>
</dbReference>
<evidence type="ECO:0000256" key="10">
    <source>
        <dbReference type="ARBA" id="ARBA00023204"/>
    </source>
</evidence>
<dbReference type="Gene3D" id="1.10.3260.10">
    <property type="entry name" value="DNA ligase, ATP-dependent, N-terminal domain"/>
    <property type="match status" value="1"/>
</dbReference>
<dbReference type="InterPro" id="IPR012340">
    <property type="entry name" value="NA-bd_OB-fold"/>
</dbReference>